<name>A0A9D2JFT7_9FIRM</name>
<evidence type="ECO:0000313" key="3">
    <source>
        <dbReference type="Proteomes" id="UP000824031"/>
    </source>
</evidence>
<comment type="caution">
    <text evidence="2">The sequence shown here is derived from an EMBL/GenBank/DDBJ whole genome shotgun (WGS) entry which is preliminary data.</text>
</comment>
<sequence length="158" mass="18784">AKEVVYLGDMFKLAKKLYQTDQDKEKEKTLSFRKQDTENARKKEQERWYKAALEEMHRFDEWKKVAQAKELGLVFREYVFIDGGRMVVAVDEESRQKVETGLPYDYYFGVRFGADGTRVHRESGEKTNIKFFTKWDWKPELALRIAEDLRARARAESD</sequence>
<reference evidence="2" key="1">
    <citation type="journal article" date="2021" name="PeerJ">
        <title>Extensive microbial diversity within the chicken gut microbiome revealed by metagenomics and culture.</title>
        <authorList>
            <person name="Gilroy R."/>
            <person name="Ravi A."/>
            <person name="Getino M."/>
            <person name="Pursley I."/>
            <person name="Horton D.L."/>
            <person name="Alikhan N.F."/>
            <person name="Baker D."/>
            <person name="Gharbi K."/>
            <person name="Hall N."/>
            <person name="Watson M."/>
            <person name="Adriaenssens E.M."/>
            <person name="Foster-Nyarko E."/>
            <person name="Jarju S."/>
            <person name="Secka A."/>
            <person name="Antonio M."/>
            <person name="Oren A."/>
            <person name="Chaudhuri R.R."/>
            <person name="La Ragione R."/>
            <person name="Hildebrand F."/>
            <person name="Pallen M.J."/>
        </authorList>
    </citation>
    <scope>NUCLEOTIDE SEQUENCE</scope>
    <source>
        <strain evidence="2">3436</strain>
    </source>
</reference>
<feature type="non-terminal residue" evidence="2">
    <location>
        <position position="1"/>
    </location>
</feature>
<evidence type="ECO:0000313" key="2">
    <source>
        <dbReference type="EMBL" id="HIZ47677.1"/>
    </source>
</evidence>
<accession>A0A9D2JFT7</accession>
<dbReference type="AlphaFoldDB" id="A0A9D2JFT7"/>
<dbReference type="Proteomes" id="UP000824031">
    <property type="component" value="Unassembled WGS sequence"/>
</dbReference>
<gene>
    <name evidence="2" type="ORF">H9810_03035</name>
</gene>
<proteinExistence type="predicted"/>
<feature type="region of interest" description="Disordered" evidence="1">
    <location>
        <begin position="21"/>
        <end position="41"/>
    </location>
</feature>
<reference evidence="2" key="2">
    <citation type="submission" date="2021-04" db="EMBL/GenBank/DDBJ databases">
        <authorList>
            <person name="Gilroy R."/>
        </authorList>
    </citation>
    <scope>NUCLEOTIDE SEQUENCE</scope>
    <source>
        <strain evidence="2">3436</strain>
    </source>
</reference>
<protein>
    <submittedName>
        <fullName evidence="2">Uncharacterized protein</fullName>
    </submittedName>
</protein>
<organism evidence="2 3">
    <name type="scientific">Candidatus Gemmiger excrementavium</name>
    <dbReference type="NCBI Taxonomy" id="2838608"/>
    <lineage>
        <taxon>Bacteria</taxon>
        <taxon>Bacillati</taxon>
        <taxon>Bacillota</taxon>
        <taxon>Clostridia</taxon>
        <taxon>Eubacteriales</taxon>
        <taxon>Gemmiger</taxon>
    </lineage>
</organism>
<dbReference type="EMBL" id="DXBO01000036">
    <property type="protein sequence ID" value="HIZ47677.1"/>
    <property type="molecule type" value="Genomic_DNA"/>
</dbReference>
<evidence type="ECO:0000256" key="1">
    <source>
        <dbReference type="SAM" id="MobiDB-lite"/>
    </source>
</evidence>